<feature type="region of interest" description="Disordered" evidence="1">
    <location>
        <begin position="756"/>
        <end position="792"/>
    </location>
</feature>
<feature type="non-terminal residue" evidence="2">
    <location>
        <position position="792"/>
    </location>
</feature>
<name>A0A4R5XD74_9AGAM</name>
<organism evidence="2 3">
    <name type="scientific">Rickenella mellea</name>
    <dbReference type="NCBI Taxonomy" id="50990"/>
    <lineage>
        <taxon>Eukaryota</taxon>
        <taxon>Fungi</taxon>
        <taxon>Dikarya</taxon>
        <taxon>Basidiomycota</taxon>
        <taxon>Agaricomycotina</taxon>
        <taxon>Agaricomycetes</taxon>
        <taxon>Hymenochaetales</taxon>
        <taxon>Rickenellaceae</taxon>
        <taxon>Rickenella</taxon>
    </lineage>
</organism>
<accession>A0A4R5XD74</accession>
<evidence type="ECO:0000256" key="1">
    <source>
        <dbReference type="SAM" id="MobiDB-lite"/>
    </source>
</evidence>
<dbReference type="VEuPathDB" id="FungiDB:BD410DRAFT_846898"/>
<dbReference type="EMBL" id="ML170588">
    <property type="protein sequence ID" value="TDL13487.1"/>
    <property type="molecule type" value="Genomic_DNA"/>
</dbReference>
<proteinExistence type="predicted"/>
<dbReference type="Proteomes" id="UP000294933">
    <property type="component" value="Unassembled WGS sequence"/>
</dbReference>
<feature type="region of interest" description="Disordered" evidence="1">
    <location>
        <begin position="1"/>
        <end position="35"/>
    </location>
</feature>
<evidence type="ECO:0000313" key="2">
    <source>
        <dbReference type="EMBL" id="TDL13487.1"/>
    </source>
</evidence>
<feature type="region of interest" description="Disordered" evidence="1">
    <location>
        <begin position="424"/>
        <end position="491"/>
    </location>
</feature>
<feature type="compositionally biased region" description="Low complexity" evidence="1">
    <location>
        <begin position="629"/>
        <end position="639"/>
    </location>
</feature>
<feature type="region of interest" description="Disordered" evidence="1">
    <location>
        <begin position="126"/>
        <end position="153"/>
    </location>
</feature>
<gene>
    <name evidence="2" type="ORF">BD410DRAFT_846898</name>
</gene>
<protein>
    <submittedName>
        <fullName evidence="2">Uncharacterized protein</fullName>
    </submittedName>
</protein>
<feature type="compositionally biased region" description="Polar residues" evidence="1">
    <location>
        <begin position="460"/>
        <end position="472"/>
    </location>
</feature>
<evidence type="ECO:0000313" key="3">
    <source>
        <dbReference type="Proteomes" id="UP000294933"/>
    </source>
</evidence>
<feature type="region of interest" description="Disordered" evidence="1">
    <location>
        <begin position="604"/>
        <end position="639"/>
    </location>
</feature>
<dbReference type="AlphaFoldDB" id="A0A4R5XD74"/>
<keyword evidence="3" id="KW-1185">Reference proteome</keyword>
<feature type="compositionally biased region" description="Acidic residues" evidence="1">
    <location>
        <begin position="126"/>
        <end position="152"/>
    </location>
</feature>
<feature type="compositionally biased region" description="Polar residues" evidence="1">
    <location>
        <begin position="604"/>
        <end position="618"/>
    </location>
</feature>
<reference evidence="2 3" key="1">
    <citation type="submission" date="2018-06" db="EMBL/GenBank/DDBJ databases">
        <title>A transcriptomic atlas of mushroom development highlights an independent origin of complex multicellularity.</title>
        <authorList>
            <consortium name="DOE Joint Genome Institute"/>
            <person name="Krizsan K."/>
            <person name="Almasi E."/>
            <person name="Merenyi Z."/>
            <person name="Sahu N."/>
            <person name="Viragh M."/>
            <person name="Koszo T."/>
            <person name="Mondo S."/>
            <person name="Kiss B."/>
            <person name="Balint B."/>
            <person name="Kues U."/>
            <person name="Barry K."/>
            <person name="Hegedus J.C."/>
            <person name="Henrissat B."/>
            <person name="Johnson J."/>
            <person name="Lipzen A."/>
            <person name="Ohm R."/>
            <person name="Nagy I."/>
            <person name="Pangilinan J."/>
            <person name="Yan J."/>
            <person name="Xiong Y."/>
            <person name="Grigoriev I.V."/>
            <person name="Hibbett D.S."/>
            <person name="Nagy L.G."/>
        </authorList>
    </citation>
    <scope>NUCLEOTIDE SEQUENCE [LARGE SCALE GENOMIC DNA]</scope>
    <source>
        <strain evidence="2 3">SZMC22713</strain>
    </source>
</reference>
<sequence length="792" mass="89740">MPPRKQPPAHPVRQTAGKQPKQPAGKRPAGKKPMGIAIRTNMYVAPTVEERMEKKSDVRYPKVAQPGKSPYRIAMPGIRPYMDDQDSNPFASEYIKKKVIKWQRTAADRFFPLVVLYLPLELEEAGEDAATDDSDSDDSDDSGDSAEDDGPPWEDVRTYWMPVEFLSVMSIVVEEVNATGLWEDQEHADTLFYNAERRSQSTKGWTRPKAPTTRGVARYNSDDSRDWLYFSTVFTKLLKEMDACVDPTSRELPPHFRSKPLHNLAWRELARRQPRPHTEEARVVFEQYMRGMHELPYGEEVIGREHIIRSQPDPNPVEMGSLKSIKVLLMLLEATVYPEGHNRIDDWAISGLVRSAKAALEDENIRNTLLSESEDYLKWITHQNELDVVYLLKSLHNHAEEWCPTMYEHHVANTAKMLTQLHMDMTPNDTSPPVDPSLPLHPTSSTRSIAAPNEAFATPSRHSPQLSPNQPESRQRTPMRESPIPPTNESRRLTVDVIVHAYQLADAYVDSGVWHHPTHEAELGSILKLVNTELTVSETRQDLMLKSKNLVAWEANDQDSLAETFAAFIEESMCEADMTKGESKQAWTLLRDFYQDARAFHTANQHNSPDQQRPQSASPLRGATPARIQPAQTSQQPSTQVTYATIRDAIQLGQQFLQNGVLVMDQDMLEVYLTAILKALLLSKVRAQLISEAHRDGDYVFRDETTMRDMLEQFQKTRMCSRMGATHYDQAWKAIAKFFDDVAGWSVTAKREMLEKGPSFSRPSATPPLGRVTFVGSPLSLTDPPRSPSLPP</sequence>
<feature type="compositionally biased region" description="Pro residues" evidence="1">
    <location>
        <begin position="1"/>
        <end position="10"/>
    </location>
</feature>